<feature type="compositionally biased region" description="Low complexity" evidence="2">
    <location>
        <begin position="148"/>
        <end position="162"/>
    </location>
</feature>
<dbReference type="PANTHER" id="PTHR31150:SF32">
    <property type="entry name" value="RING_U-BOX SUPERFAMILY PROTEIN"/>
    <property type="match status" value="1"/>
</dbReference>
<dbReference type="Gene3D" id="3.30.40.10">
    <property type="entry name" value="Zinc/RING finger domain, C3HC4 (zinc finger)"/>
    <property type="match status" value="1"/>
</dbReference>
<feature type="domain" description="RING-type" evidence="3">
    <location>
        <begin position="271"/>
        <end position="323"/>
    </location>
</feature>
<keyword evidence="1" id="KW-0862">Zinc</keyword>
<name>A0A2P2KEZ8_RHIMU</name>
<proteinExistence type="predicted"/>
<dbReference type="PROSITE" id="PS50089">
    <property type="entry name" value="ZF_RING_2"/>
    <property type="match status" value="1"/>
</dbReference>
<accession>A0A2P2KEZ8</accession>
<evidence type="ECO:0000256" key="2">
    <source>
        <dbReference type="SAM" id="MobiDB-lite"/>
    </source>
</evidence>
<dbReference type="PANTHER" id="PTHR31150">
    <property type="entry name" value="EXPRESSED PROTEIN"/>
    <property type="match status" value="1"/>
</dbReference>
<dbReference type="GO" id="GO:0008270">
    <property type="term" value="F:zinc ion binding"/>
    <property type="evidence" value="ECO:0007669"/>
    <property type="project" value="UniProtKB-KW"/>
</dbReference>
<organism evidence="4">
    <name type="scientific">Rhizophora mucronata</name>
    <name type="common">Asiatic mangrove</name>
    <dbReference type="NCBI Taxonomy" id="61149"/>
    <lineage>
        <taxon>Eukaryota</taxon>
        <taxon>Viridiplantae</taxon>
        <taxon>Streptophyta</taxon>
        <taxon>Embryophyta</taxon>
        <taxon>Tracheophyta</taxon>
        <taxon>Spermatophyta</taxon>
        <taxon>Magnoliopsida</taxon>
        <taxon>eudicotyledons</taxon>
        <taxon>Gunneridae</taxon>
        <taxon>Pentapetalae</taxon>
        <taxon>rosids</taxon>
        <taxon>fabids</taxon>
        <taxon>Malpighiales</taxon>
        <taxon>Rhizophoraceae</taxon>
        <taxon>Rhizophora</taxon>
    </lineage>
</organism>
<dbReference type="InterPro" id="IPR013083">
    <property type="entry name" value="Znf_RING/FYVE/PHD"/>
</dbReference>
<evidence type="ECO:0000256" key="1">
    <source>
        <dbReference type="PROSITE-ProRule" id="PRU00175"/>
    </source>
</evidence>
<dbReference type="AlphaFoldDB" id="A0A2P2KEZ8"/>
<reference evidence="4" key="1">
    <citation type="submission" date="2018-02" db="EMBL/GenBank/DDBJ databases">
        <title>Rhizophora mucronata_Transcriptome.</title>
        <authorList>
            <person name="Meera S.P."/>
            <person name="Sreeshan A."/>
            <person name="Augustine A."/>
        </authorList>
    </citation>
    <scope>NUCLEOTIDE SEQUENCE</scope>
    <source>
        <tissue evidence="4">Leaf</tissue>
    </source>
</reference>
<feature type="compositionally biased region" description="Polar residues" evidence="2">
    <location>
        <begin position="81"/>
        <end position="93"/>
    </location>
</feature>
<feature type="region of interest" description="Disordered" evidence="2">
    <location>
        <begin position="69"/>
        <end position="93"/>
    </location>
</feature>
<protein>
    <recommendedName>
        <fullName evidence="3">RING-type domain-containing protein</fullName>
    </recommendedName>
</protein>
<sequence length="430" mass="46793">MGAACCIAAKDKELPDSAGVNSLHSNVGCSPTWSFHWENRSRVAGEVNDSSYPVLHGLRRDVSLEVKRPLGSDRGDLSGGVSPQESFGTPISQKSPVPVGMCANLMTQPSVPSLGRNNPVEVMSLTESPGGPDLSAAKFSYSVHSPVASSLSSHGHPLHPNSTPSRRARHSPGHQLLRQISDSRILGLKSPNNYSLSEGRSSFVLSTNSHDLAMGSHGGSSDCWSMRTFSELVATSQRERWSFDSEQLGFGKVAGGSSWFSCSPASDLQFCAACSKFLSERSSWCSGEVPVVAVLVCGHAYHAECLETMTLEVDRFDPPCPMCMGGDKHVSKKSKRALRAEVEMKAKFHKISRNRVIDSSVDSDSDDFCCEKNALLDGSMSKMEPSSSAARSSIKPFLRRHFSFRSKWSRSLSEKDSAMKKGFWTRYLKD</sequence>
<feature type="region of interest" description="Disordered" evidence="2">
    <location>
        <begin position="148"/>
        <end position="172"/>
    </location>
</feature>
<keyword evidence="1" id="KW-0863">Zinc-finger</keyword>
<dbReference type="EMBL" id="GGEC01023827">
    <property type="protein sequence ID" value="MBX04311.1"/>
    <property type="molecule type" value="Transcribed_RNA"/>
</dbReference>
<dbReference type="SUPFAM" id="SSF57850">
    <property type="entry name" value="RING/U-box"/>
    <property type="match status" value="1"/>
</dbReference>
<evidence type="ECO:0000259" key="3">
    <source>
        <dbReference type="PROSITE" id="PS50089"/>
    </source>
</evidence>
<keyword evidence="1" id="KW-0479">Metal-binding</keyword>
<evidence type="ECO:0000313" key="4">
    <source>
        <dbReference type="EMBL" id="MBX04309.1"/>
    </source>
</evidence>
<dbReference type="EMBL" id="GGEC01023825">
    <property type="protein sequence ID" value="MBX04309.1"/>
    <property type="molecule type" value="Transcribed_RNA"/>
</dbReference>
<dbReference type="SMART" id="SM00184">
    <property type="entry name" value="RING"/>
    <property type="match status" value="1"/>
</dbReference>
<dbReference type="InterPro" id="IPR001841">
    <property type="entry name" value="Znf_RING"/>
</dbReference>